<comment type="caution">
    <text evidence="6">The sequence shown here is derived from an EMBL/GenBank/DDBJ whole genome shotgun (WGS) entry which is preliminary data.</text>
</comment>
<dbReference type="InterPro" id="IPR000914">
    <property type="entry name" value="SBP_5_dom"/>
</dbReference>
<dbReference type="Proteomes" id="UP000606172">
    <property type="component" value="Unassembled WGS sequence"/>
</dbReference>
<evidence type="ECO:0000256" key="4">
    <source>
        <dbReference type="ARBA" id="ARBA00022729"/>
    </source>
</evidence>
<dbReference type="SUPFAM" id="SSF53850">
    <property type="entry name" value="Periplasmic binding protein-like II"/>
    <property type="match status" value="1"/>
</dbReference>
<dbReference type="InterPro" id="IPR030678">
    <property type="entry name" value="Peptide/Ni-bd"/>
</dbReference>
<feature type="domain" description="Solute-binding protein family 5" evidence="5">
    <location>
        <begin position="46"/>
        <end position="423"/>
    </location>
</feature>
<reference evidence="6" key="1">
    <citation type="submission" date="2021-01" db="EMBL/GenBank/DDBJ databases">
        <title>Whole genome shotgun sequence of Sinosporangium siamense NBRC 109515.</title>
        <authorList>
            <person name="Komaki H."/>
            <person name="Tamura T."/>
        </authorList>
    </citation>
    <scope>NUCLEOTIDE SEQUENCE</scope>
    <source>
        <strain evidence="6">NBRC 109515</strain>
    </source>
</reference>
<dbReference type="InterPro" id="IPR039424">
    <property type="entry name" value="SBP_5"/>
</dbReference>
<evidence type="ECO:0000313" key="7">
    <source>
        <dbReference type="Proteomes" id="UP000606172"/>
    </source>
</evidence>
<sequence>MKGGSLTYAADTEPVSFDIHVSPQDITGAIQRNVFDSLISQDTAGEFHPWLASSWEIAKDLKSYTFTLREDVKFTDGTAFDAEAVKVNFDRIADPKTKSQLAASLLGPYAGSDVLGTHKIKVRFKEPFAPFLQAASTAYLGFYSPKAIKASGAVFGAGGPAQVGTGPFVVESYSKGQSLVLKRNPAYVWPPKTSANAGPAHLDKLTIRFLPEASVRVGALNSGQIDLAAAVQPTDIKAVEANPALKLLRSDHPGGNYSLYLNVSKAPFSDEKVRKAVQHALNVDLNVKSLYFGQYKRAWSPLSPSTPGYDASLENSVPHDPVKAGKLLDEAGWTARDSEGYRTKDGKRLVVEWPLLPAQYVRDQRNILGQAFQAELKKVGIQANRPQNDIGTYTAQVYGGKADIADYSWGRFEPDVLWLLFNSANHATKGGQNATFAKDADIDSWTNAGRKTLDREVRAELYGKVQKRVIDLALAIPIYTGTNALGYGKHVEGLVTDANTWPSFHNVWTTKR</sequence>
<evidence type="ECO:0000256" key="3">
    <source>
        <dbReference type="ARBA" id="ARBA00022448"/>
    </source>
</evidence>
<keyword evidence="4" id="KW-0732">Signal</keyword>
<dbReference type="PANTHER" id="PTHR30290">
    <property type="entry name" value="PERIPLASMIC BINDING COMPONENT OF ABC TRANSPORTER"/>
    <property type="match status" value="1"/>
</dbReference>
<comment type="subcellular location">
    <subcellularLocation>
        <location evidence="1">Cell membrane</location>
        <topology evidence="1">Lipid-anchor</topology>
    </subcellularLocation>
</comment>
<evidence type="ECO:0000313" key="6">
    <source>
        <dbReference type="EMBL" id="GII95969.1"/>
    </source>
</evidence>
<dbReference type="PIRSF" id="PIRSF002741">
    <property type="entry name" value="MppA"/>
    <property type="match status" value="1"/>
</dbReference>
<dbReference type="Pfam" id="PF00496">
    <property type="entry name" value="SBP_bac_5"/>
    <property type="match status" value="1"/>
</dbReference>
<name>A0A919RNZ5_9ACTN</name>
<dbReference type="GO" id="GO:0042597">
    <property type="term" value="C:periplasmic space"/>
    <property type="evidence" value="ECO:0007669"/>
    <property type="project" value="UniProtKB-ARBA"/>
</dbReference>
<dbReference type="GO" id="GO:1904680">
    <property type="term" value="F:peptide transmembrane transporter activity"/>
    <property type="evidence" value="ECO:0007669"/>
    <property type="project" value="TreeGrafter"/>
</dbReference>
<evidence type="ECO:0000259" key="5">
    <source>
        <dbReference type="Pfam" id="PF00496"/>
    </source>
</evidence>
<evidence type="ECO:0000256" key="1">
    <source>
        <dbReference type="ARBA" id="ARBA00004193"/>
    </source>
</evidence>
<protein>
    <submittedName>
        <fullName evidence="6">Peptide ABC transporter</fullName>
    </submittedName>
</protein>
<comment type="similarity">
    <text evidence="2">Belongs to the bacterial solute-binding protein 5 family.</text>
</comment>
<dbReference type="PROSITE" id="PS01040">
    <property type="entry name" value="SBP_BACTERIAL_5"/>
    <property type="match status" value="1"/>
</dbReference>
<dbReference type="AlphaFoldDB" id="A0A919RNZ5"/>
<proteinExistence type="inferred from homology"/>
<dbReference type="PANTHER" id="PTHR30290:SF9">
    <property type="entry name" value="OLIGOPEPTIDE-BINDING PROTEIN APPA"/>
    <property type="match status" value="1"/>
</dbReference>
<dbReference type="InterPro" id="IPR023765">
    <property type="entry name" value="SBP_5_CS"/>
</dbReference>
<dbReference type="EMBL" id="BOOW01000041">
    <property type="protein sequence ID" value="GII95969.1"/>
    <property type="molecule type" value="Genomic_DNA"/>
</dbReference>
<dbReference type="RefSeq" id="WP_204031001.1">
    <property type="nucleotide sequence ID" value="NZ_BOOW01000041.1"/>
</dbReference>
<dbReference type="CDD" id="cd08492">
    <property type="entry name" value="PBP2_NikA_DppA_OppA_like_15"/>
    <property type="match status" value="1"/>
</dbReference>
<gene>
    <name evidence="6" type="ORF">Ssi02_62000</name>
</gene>
<dbReference type="GO" id="GO:0043190">
    <property type="term" value="C:ATP-binding cassette (ABC) transporter complex"/>
    <property type="evidence" value="ECO:0007669"/>
    <property type="project" value="InterPro"/>
</dbReference>
<dbReference type="GO" id="GO:0015833">
    <property type="term" value="P:peptide transport"/>
    <property type="evidence" value="ECO:0007669"/>
    <property type="project" value="TreeGrafter"/>
</dbReference>
<keyword evidence="3" id="KW-0813">Transport</keyword>
<accession>A0A919RNZ5</accession>
<dbReference type="Gene3D" id="3.40.190.10">
    <property type="entry name" value="Periplasmic binding protein-like II"/>
    <property type="match status" value="1"/>
</dbReference>
<dbReference type="Gene3D" id="3.10.105.10">
    <property type="entry name" value="Dipeptide-binding Protein, Domain 3"/>
    <property type="match status" value="1"/>
</dbReference>
<evidence type="ECO:0000256" key="2">
    <source>
        <dbReference type="ARBA" id="ARBA00005695"/>
    </source>
</evidence>
<organism evidence="6 7">
    <name type="scientific">Sinosporangium siamense</name>
    <dbReference type="NCBI Taxonomy" id="1367973"/>
    <lineage>
        <taxon>Bacteria</taxon>
        <taxon>Bacillati</taxon>
        <taxon>Actinomycetota</taxon>
        <taxon>Actinomycetes</taxon>
        <taxon>Streptosporangiales</taxon>
        <taxon>Streptosporangiaceae</taxon>
        <taxon>Sinosporangium</taxon>
    </lineage>
</organism>
<keyword evidence="7" id="KW-1185">Reference proteome</keyword>